<dbReference type="InterPro" id="IPR026875">
    <property type="entry name" value="PHydrolase_assoc_dom"/>
</dbReference>
<dbReference type="Pfam" id="PF01966">
    <property type="entry name" value="HD"/>
    <property type="match status" value="1"/>
</dbReference>
<feature type="domain" description="HD" evidence="2">
    <location>
        <begin position="48"/>
        <end position="168"/>
    </location>
</feature>
<dbReference type="InterPro" id="IPR051094">
    <property type="entry name" value="Diverse_Catalytic_Enzymes"/>
</dbReference>
<keyword evidence="1" id="KW-0378">Hydrolase</keyword>
<organism evidence="3">
    <name type="scientific">marine sediment metagenome</name>
    <dbReference type="NCBI Taxonomy" id="412755"/>
    <lineage>
        <taxon>unclassified sequences</taxon>
        <taxon>metagenomes</taxon>
        <taxon>ecological metagenomes</taxon>
    </lineage>
</organism>
<gene>
    <name evidence="3" type="ORF">S03H2_18147</name>
</gene>
<name>X1EVF8_9ZZZZ</name>
<evidence type="ECO:0000256" key="1">
    <source>
        <dbReference type="ARBA" id="ARBA00022801"/>
    </source>
</evidence>
<dbReference type="PROSITE" id="PS51831">
    <property type="entry name" value="HD"/>
    <property type="match status" value="1"/>
</dbReference>
<dbReference type="AlphaFoldDB" id="X1EVF8"/>
<dbReference type="GO" id="GO:0016793">
    <property type="term" value="F:triphosphoric monoester hydrolase activity"/>
    <property type="evidence" value="ECO:0007669"/>
    <property type="project" value="InterPro"/>
</dbReference>
<dbReference type="SUPFAM" id="SSF109604">
    <property type="entry name" value="HD-domain/PDEase-like"/>
    <property type="match status" value="1"/>
</dbReference>
<proteinExistence type="predicted"/>
<dbReference type="PANTHER" id="PTHR35795:SF1">
    <property type="entry name" value="BIS(5'-NUCLEOSYL)-TETRAPHOSPHATASE, SYMMETRICAL"/>
    <property type="match status" value="1"/>
</dbReference>
<evidence type="ECO:0000259" key="2">
    <source>
        <dbReference type="PROSITE" id="PS51831"/>
    </source>
</evidence>
<dbReference type="Gene3D" id="1.10.3210.10">
    <property type="entry name" value="Hypothetical protein af1432"/>
    <property type="match status" value="1"/>
</dbReference>
<dbReference type="Pfam" id="PF13286">
    <property type="entry name" value="HD_assoc"/>
    <property type="match status" value="1"/>
</dbReference>
<evidence type="ECO:0000313" key="3">
    <source>
        <dbReference type="EMBL" id="GAH36537.1"/>
    </source>
</evidence>
<dbReference type="PANTHER" id="PTHR35795">
    <property type="entry name" value="SLR1885 PROTEIN"/>
    <property type="match status" value="1"/>
</dbReference>
<protein>
    <recommendedName>
        <fullName evidence="2">HD domain-containing protein</fullName>
    </recommendedName>
</protein>
<feature type="non-terminal residue" evidence="3">
    <location>
        <position position="1"/>
    </location>
</feature>
<dbReference type="InterPro" id="IPR006261">
    <property type="entry name" value="dGTPase"/>
</dbReference>
<dbReference type="NCBIfam" id="NF002327">
    <property type="entry name" value="PRK01286.1-2"/>
    <property type="match status" value="1"/>
</dbReference>
<dbReference type="NCBIfam" id="TIGR01353">
    <property type="entry name" value="dGTP_triPase"/>
    <property type="match status" value="1"/>
</dbReference>
<dbReference type="InterPro" id="IPR003607">
    <property type="entry name" value="HD/PDEase_dom"/>
</dbReference>
<reference evidence="3" key="1">
    <citation type="journal article" date="2014" name="Front. Microbiol.">
        <title>High frequency of phylogenetically diverse reductive dehalogenase-homologous genes in deep subseafloor sedimentary metagenomes.</title>
        <authorList>
            <person name="Kawai M."/>
            <person name="Futagami T."/>
            <person name="Toyoda A."/>
            <person name="Takaki Y."/>
            <person name="Nishi S."/>
            <person name="Hori S."/>
            <person name="Arai W."/>
            <person name="Tsubouchi T."/>
            <person name="Morono Y."/>
            <person name="Uchiyama I."/>
            <person name="Ito T."/>
            <person name="Fujiyama A."/>
            <person name="Inagaki F."/>
            <person name="Takami H."/>
        </authorList>
    </citation>
    <scope>NUCLEOTIDE SEQUENCE</scope>
    <source>
        <strain evidence="3">Expedition CK06-06</strain>
    </source>
</reference>
<dbReference type="EMBL" id="BARU01009400">
    <property type="protein sequence ID" value="GAH36537.1"/>
    <property type="molecule type" value="Genomic_DNA"/>
</dbReference>
<accession>X1EVF8</accession>
<dbReference type="InterPro" id="IPR006674">
    <property type="entry name" value="HD_domain"/>
</dbReference>
<comment type="caution">
    <text evidence="3">The sequence shown here is derived from an EMBL/GenBank/DDBJ whole genome shotgun (WGS) entry which is preliminary data.</text>
</comment>
<dbReference type="SMART" id="SM00471">
    <property type="entry name" value="HDc"/>
    <property type="match status" value="1"/>
</dbReference>
<dbReference type="CDD" id="cd00077">
    <property type="entry name" value="HDc"/>
    <property type="match status" value="1"/>
</dbReference>
<sequence length="316" mass="35978">RLKYEEPCPIRTTFQRDRDRIIHSKAFRRLKHKTQVFIAPSGDHYVTRLTHTLEVSQIARTISRALNLNEDLTEAIALGHDLGHTPFGHVGEEVLDELYHHGFKHNKQSLRVVDLLEKDGQGLNLTWEVRDGIVNHSKTRADILGEDSGKANTLEGKVCQIADAIAYINHDIGDAIRAGILTEDDLPLSTATVLGHSHSERINTMVCDIIDHSWSVRGYDTKANPTIGMSPQILEATNTLRDFLFERVYNMRSAQEEAETAREAVRLLYHYFNGHKDRLPPEYCFYSDDTERRVVDYIAGMTDQYALRLAEELSLT</sequence>